<accession>A0AAV8XIB5</accession>
<evidence type="ECO:0000313" key="2">
    <source>
        <dbReference type="EMBL" id="KAJ8938696.1"/>
    </source>
</evidence>
<keyword evidence="3" id="KW-1185">Reference proteome</keyword>
<comment type="caution">
    <text evidence="2">The sequence shown here is derived from an EMBL/GenBank/DDBJ whole genome shotgun (WGS) entry which is preliminary data.</text>
</comment>
<organism evidence="2 3">
    <name type="scientific">Aromia moschata</name>
    <dbReference type="NCBI Taxonomy" id="1265417"/>
    <lineage>
        <taxon>Eukaryota</taxon>
        <taxon>Metazoa</taxon>
        <taxon>Ecdysozoa</taxon>
        <taxon>Arthropoda</taxon>
        <taxon>Hexapoda</taxon>
        <taxon>Insecta</taxon>
        <taxon>Pterygota</taxon>
        <taxon>Neoptera</taxon>
        <taxon>Endopterygota</taxon>
        <taxon>Coleoptera</taxon>
        <taxon>Polyphaga</taxon>
        <taxon>Cucujiformia</taxon>
        <taxon>Chrysomeloidea</taxon>
        <taxon>Cerambycidae</taxon>
        <taxon>Cerambycinae</taxon>
        <taxon>Callichromatini</taxon>
        <taxon>Aromia</taxon>
    </lineage>
</organism>
<dbReference type="Pfam" id="PF10545">
    <property type="entry name" value="MADF_DNA_bdg"/>
    <property type="match status" value="1"/>
</dbReference>
<dbReference type="AlphaFoldDB" id="A0AAV8XIB5"/>
<reference evidence="2" key="1">
    <citation type="journal article" date="2023" name="Insect Mol. Biol.">
        <title>Genome sequencing provides insights into the evolution of gene families encoding plant cell wall-degrading enzymes in longhorned beetles.</title>
        <authorList>
            <person name="Shin N.R."/>
            <person name="Okamura Y."/>
            <person name="Kirsch R."/>
            <person name="Pauchet Y."/>
        </authorList>
    </citation>
    <scope>NUCLEOTIDE SEQUENCE</scope>
    <source>
        <strain evidence="2">AMC_N1</strain>
    </source>
</reference>
<dbReference type="PANTHER" id="PTHR12243:SF60">
    <property type="entry name" value="SI:CH211-15D5.12-RELATED"/>
    <property type="match status" value="1"/>
</dbReference>
<dbReference type="PROSITE" id="PS51029">
    <property type="entry name" value="MADF"/>
    <property type="match status" value="1"/>
</dbReference>
<name>A0AAV8XIB5_9CUCU</name>
<dbReference type="Proteomes" id="UP001162162">
    <property type="component" value="Unassembled WGS sequence"/>
</dbReference>
<protein>
    <recommendedName>
        <fullName evidence="1">MADF domain-containing protein</fullName>
    </recommendedName>
</protein>
<dbReference type="GO" id="GO:0005667">
    <property type="term" value="C:transcription regulator complex"/>
    <property type="evidence" value="ECO:0007669"/>
    <property type="project" value="TreeGrafter"/>
</dbReference>
<sequence length="250" mass="29379">MEMDIELLINIVKSFPVLYDKQQKGYKDTLRKENIWKHISETLQFSVEECQTQFKSLREKFLRERKAYESRCRSGAALEDLPTWEWYKEMNYLDDYIQRRKTCTNIKRRQTDIVGECSKSLKIDNSSSDSFSVVLESDSENTHSEVCSNTIEITDHDYEVAEIEATDISSLRAKNKNMTNIKCVKKLETNADEEIINTMRHLRNISNVNEDDEDGVFCRMLACQLRKINDSTTKRLLKVQLFNTLFLQNN</sequence>
<dbReference type="SMART" id="SM00595">
    <property type="entry name" value="MADF"/>
    <property type="match status" value="1"/>
</dbReference>
<proteinExistence type="predicted"/>
<dbReference type="GO" id="GO:0005634">
    <property type="term" value="C:nucleus"/>
    <property type="evidence" value="ECO:0007669"/>
    <property type="project" value="TreeGrafter"/>
</dbReference>
<dbReference type="GO" id="GO:0006357">
    <property type="term" value="P:regulation of transcription by RNA polymerase II"/>
    <property type="evidence" value="ECO:0007669"/>
    <property type="project" value="TreeGrafter"/>
</dbReference>
<evidence type="ECO:0000313" key="3">
    <source>
        <dbReference type="Proteomes" id="UP001162162"/>
    </source>
</evidence>
<gene>
    <name evidence="2" type="ORF">NQ318_007984</name>
</gene>
<dbReference type="InterPro" id="IPR039353">
    <property type="entry name" value="TF_Adf1"/>
</dbReference>
<dbReference type="PANTHER" id="PTHR12243">
    <property type="entry name" value="MADF DOMAIN TRANSCRIPTION FACTOR"/>
    <property type="match status" value="1"/>
</dbReference>
<dbReference type="InterPro" id="IPR006578">
    <property type="entry name" value="MADF-dom"/>
</dbReference>
<dbReference type="EMBL" id="JAPWTK010000539">
    <property type="protein sequence ID" value="KAJ8938696.1"/>
    <property type="molecule type" value="Genomic_DNA"/>
</dbReference>
<evidence type="ECO:0000259" key="1">
    <source>
        <dbReference type="PROSITE" id="PS51029"/>
    </source>
</evidence>
<feature type="domain" description="MADF" evidence="1">
    <location>
        <begin position="7"/>
        <end position="98"/>
    </location>
</feature>